<dbReference type="Proteomes" id="UP000663851">
    <property type="component" value="Unassembled WGS sequence"/>
</dbReference>
<evidence type="ECO:0000313" key="15">
    <source>
        <dbReference type="Proteomes" id="UP000663873"/>
    </source>
</evidence>
<evidence type="ECO:0000313" key="11">
    <source>
        <dbReference type="EMBL" id="CAF4433629.1"/>
    </source>
</evidence>
<feature type="region of interest" description="Disordered" evidence="2">
    <location>
        <begin position="24"/>
        <end position="51"/>
    </location>
</feature>
<dbReference type="Gene3D" id="1.10.238.10">
    <property type="entry name" value="EF-hand"/>
    <property type="match status" value="1"/>
</dbReference>
<dbReference type="EMBL" id="CAJNYV010000059">
    <property type="protein sequence ID" value="CAF3338034.1"/>
    <property type="molecule type" value="Genomic_DNA"/>
</dbReference>
<dbReference type="InterPro" id="IPR002048">
    <property type="entry name" value="EF_hand_dom"/>
</dbReference>
<evidence type="ECO:0000313" key="8">
    <source>
        <dbReference type="EMBL" id="CAF3416161.1"/>
    </source>
</evidence>
<dbReference type="InterPro" id="IPR011992">
    <property type="entry name" value="EF-hand-dom_pair"/>
</dbReference>
<dbReference type="Proteomes" id="UP000663865">
    <property type="component" value="Unassembled WGS sequence"/>
</dbReference>
<dbReference type="Proteomes" id="UP000663872">
    <property type="component" value="Unassembled WGS sequence"/>
</dbReference>
<dbReference type="Pfam" id="PF00036">
    <property type="entry name" value="EF-hand_1"/>
    <property type="match status" value="1"/>
</dbReference>
<name>A0A817V1X3_9BILA</name>
<evidence type="ECO:0000256" key="2">
    <source>
        <dbReference type="SAM" id="MobiDB-lite"/>
    </source>
</evidence>
<reference evidence="6" key="1">
    <citation type="submission" date="2021-02" db="EMBL/GenBank/DDBJ databases">
        <authorList>
            <person name="Nowell W R."/>
        </authorList>
    </citation>
    <scope>NUCLEOTIDE SEQUENCE</scope>
</reference>
<feature type="compositionally biased region" description="Polar residues" evidence="2">
    <location>
        <begin position="36"/>
        <end position="46"/>
    </location>
</feature>
<evidence type="ECO:0000313" key="14">
    <source>
        <dbReference type="Proteomes" id="UP000663865"/>
    </source>
</evidence>
<dbReference type="EMBL" id="CAJNXB010001916">
    <property type="protein sequence ID" value="CAF3201115.1"/>
    <property type="molecule type" value="Genomic_DNA"/>
</dbReference>
<evidence type="ECO:0000313" key="12">
    <source>
        <dbReference type="EMBL" id="CAF4523139.1"/>
    </source>
</evidence>
<dbReference type="EMBL" id="CAJOBO010000861">
    <property type="protein sequence ID" value="CAF4301638.1"/>
    <property type="molecule type" value="Genomic_DNA"/>
</dbReference>
<feature type="compositionally biased region" description="Low complexity" evidence="2">
    <location>
        <begin position="79"/>
        <end position="89"/>
    </location>
</feature>
<evidence type="ECO:0000313" key="10">
    <source>
        <dbReference type="EMBL" id="CAF4301638.1"/>
    </source>
</evidence>
<dbReference type="Proteomes" id="UP000663825">
    <property type="component" value="Unassembled WGS sequence"/>
</dbReference>
<dbReference type="PROSITE" id="PS00018">
    <property type="entry name" value="EF_HAND_1"/>
    <property type="match status" value="1"/>
</dbReference>
<evidence type="ECO:0000259" key="3">
    <source>
        <dbReference type="PROSITE" id="PS50222"/>
    </source>
</evidence>
<keyword evidence="15" id="KW-1185">Reference proteome</keyword>
<proteinExistence type="predicted"/>
<organism evidence="6 14">
    <name type="scientific">Rotaria socialis</name>
    <dbReference type="NCBI Taxonomy" id="392032"/>
    <lineage>
        <taxon>Eukaryota</taxon>
        <taxon>Metazoa</taxon>
        <taxon>Spiralia</taxon>
        <taxon>Gnathifera</taxon>
        <taxon>Rotifera</taxon>
        <taxon>Eurotatoria</taxon>
        <taxon>Bdelloidea</taxon>
        <taxon>Philodinida</taxon>
        <taxon>Philodinidae</taxon>
        <taxon>Rotaria</taxon>
    </lineage>
</organism>
<evidence type="ECO:0000313" key="6">
    <source>
        <dbReference type="EMBL" id="CAF3338034.1"/>
    </source>
</evidence>
<evidence type="ECO:0000256" key="1">
    <source>
        <dbReference type="ARBA" id="ARBA00022837"/>
    </source>
</evidence>
<dbReference type="GO" id="GO:0005509">
    <property type="term" value="F:calcium ion binding"/>
    <property type="evidence" value="ECO:0007669"/>
    <property type="project" value="InterPro"/>
</dbReference>
<protein>
    <recommendedName>
        <fullName evidence="3">EF-hand domain-containing protein</fullName>
    </recommendedName>
</protein>
<dbReference type="OrthoDB" id="10036233at2759"/>
<dbReference type="InterPro" id="IPR018247">
    <property type="entry name" value="EF_Hand_1_Ca_BS"/>
</dbReference>
<dbReference type="Proteomes" id="UP000663848">
    <property type="component" value="Unassembled WGS sequence"/>
</dbReference>
<comment type="caution">
    <text evidence="6">The sequence shown here is derived from an EMBL/GenBank/DDBJ whole genome shotgun (WGS) entry which is preliminary data.</text>
</comment>
<accession>A0A817V1X3</accession>
<dbReference type="EMBL" id="CAJOBR010000557">
    <property type="protein sequence ID" value="CAF4523139.1"/>
    <property type="molecule type" value="Genomic_DNA"/>
</dbReference>
<dbReference type="EMBL" id="CAJNYT010000005">
    <property type="protein sequence ID" value="CAF3296335.1"/>
    <property type="molecule type" value="Genomic_DNA"/>
</dbReference>
<feature type="compositionally biased region" description="Pro residues" evidence="2">
    <location>
        <begin position="90"/>
        <end position="99"/>
    </location>
</feature>
<feature type="region of interest" description="Disordered" evidence="2">
    <location>
        <begin position="68"/>
        <end position="102"/>
    </location>
</feature>
<dbReference type="SUPFAM" id="SSF47473">
    <property type="entry name" value="EF-hand"/>
    <property type="match status" value="1"/>
</dbReference>
<dbReference type="SMART" id="SM00054">
    <property type="entry name" value="EFh"/>
    <property type="match status" value="1"/>
</dbReference>
<dbReference type="PROSITE" id="PS50222">
    <property type="entry name" value="EF_HAND_2"/>
    <property type="match status" value="1"/>
</dbReference>
<dbReference type="EMBL" id="CAJOBS010001225">
    <property type="protein sequence ID" value="CAF4704835.1"/>
    <property type="molecule type" value="Genomic_DNA"/>
</dbReference>
<evidence type="ECO:0000313" key="9">
    <source>
        <dbReference type="EMBL" id="CAF4195465.1"/>
    </source>
</evidence>
<dbReference type="EMBL" id="CAJOBP010000572">
    <property type="protein sequence ID" value="CAF4195465.1"/>
    <property type="molecule type" value="Genomic_DNA"/>
</dbReference>
<dbReference type="Proteomes" id="UP000663862">
    <property type="component" value="Unassembled WGS sequence"/>
</dbReference>
<dbReference type="Proteomes" id="UP000663869">
    <property type="component" value="Unassembled WGS sequence"/>
</dbReference>
<keyword evidence="1" id="KW-0106">Calcium</keyword>
<dbReference type="Proteomes" id="UP000663838">
    <property type="component" value="Unassembled WGS sequence"/>
</dbReference>
<evidence type="ECO:0000313" key="4">
    <source>
        <dbReference type="EMBL" id="CAF3201115.1"/>
    </source>
</evidence>
<dbReference type="Proteomes" id="UP000663833">
    <property type="component" value="Unassembled WGS sequence"/>
</dbReference>
<dbReference type="AlphaFoldDB" id="A0A817V1X3"/>
<dbReference type="Proteomes" id="UP000663873">
    <property type="component" value="Unassembled WGS sequence"/>
</dbReference>
<evidence type="ECO:0000313" key="5">
    <source>
        <dbReference type="EMBL" id="CAF3296335.1"/>
    </source>
</evidence>
<dbReference type="EMBL" id="CAJNYD010002397">
    <property type="protein sequence ID" value="CAF3416161.1"/>
    <property type="molecule type" value="Genomic_DNA"/>
</dbReference>
<sequence>MGGITSSQKTPKISVPQYGPSYNPAVPYGTSPPMNPYNNVIRNSPPLSKKEQRKLIDAYQTIQTFQNRMPPMARPNSMSSLPSPYSTGPSPSPPPPYGNPPIMNVSQPSPLLQRAAYGQHPYPPVSGGFRDTDFAAVANIAGLHPTDVALLHREYSNLTRGGRSKIDRVVFRQLLRDVLVEANNENVDRSLENIFVSIDRNHDGFIDFPEFVGAFRDVLKGDNPDSTNISPQFGLSDLINEQLRANIAPSTLVYQPLPQLQQPTAQVISVPSTGIQQQPVVYNGSAPLVISVDSNQSSYIPNMQGQQFLTQSPSLQYLPISM</sequence>
<feature type="domain" description="EF-hand" evidence="3">
    <location>
        <begin position="186"/>
        <end position="221"/>
    </location>
</feature>
<dbReference type="EMBL" id="CAJNYU010000405">
    <property type="protein sequence ID" value="CAF3357809.1"/>
    <property type="molecule type" value="Genomic_DNA"/>
</dbReference>
<dbReference type="EMBL" id="CAJOBQ010000914">
    <property type="protein sequence ID" value="CAF4433629.1"/>
    <property type="molecule type" value="Genomic_DNA"/>
</dbReference>
<gene>
    <name evidence="7" type="ORF">FME351_LOCUS5126</name>
    <name evidence="5" type="ORF">GRG538_LOCUS179</name>
    <name evidence="10" type="ORF">HFQ381_LOCUS13584</name>
    <name evidence="6" type="ORF">KIK155_LOCUS2427</name>
    <name evidence="8" type="ORF">LUA448_LOCUS18988</name>
    <name evidence="12" type="ORF">QYT958_LOCUS6336</name>
    <name evidence="4" type="ORF">TIS948_LOCUS12583</name>
    <name evidence="13" type="ORF">TOA249_LOCUS17280</name>
    <name evidence="11" type="ORF">TSG867_LOCUS15558</name>
    <name evidence="9" type="ORF">UJA718_LOCUS6208</name>
</gene>
<evidence type="ECO:0000313" key="13">
    <source>
        <dbReference type="EMBL" id="CAF4704835.1"/>
    </source>
</evidence>
<evidence type="ECO:0000313" key="7">
    <source>
        <dbReference type="EMBL" id="CAF3357809.1"/>
    </source>
</evidence>